<feature type="non-terminal residue" evidence="5">
    <location>
        <position position="314"/>
    </location>
</feature>
<keyword evidence="2" id="KW-0963">Cytoplasm</keyword>
<dbReference type="InterPro" id="IPR039885">
    <property type="entry name" value="BTBD10/KCTD20_BTB/POZ"/>
</dbReference>
<dbReference type="InterPro" id="IPR039886">
    <property type="entry name" value="BTBD10/KCTD20"/>
</dbReference>
<evidence type="ECO:0000259" key="4">
    <source>
        <dbReference type="Pfam" id="PF16017"/>
    </source>
</evidence>
<proteinExistence type="predicted"/>
<protein>
    <submittedName>
        <fullName evidence="5">BTB/POZ domain-containing protein 10</fullName>
    </submittedName>
</protein>
<evidence type="ECO:0000256" key="2">
    <source>
        <dbReference type="ARBA" id="ARBA00022490"/>
    </source>
</evidence>
<dbReference type="Gene3D" id="3.30.710.10">
    <property type="entry name" value="Potassium Channel Kv1.1, Chain A"/>
    <property type="match status" value="1"/>
</dbReference>
<dbReference type="EMBL" id="NJHN03000119">
    <property type="protein sequence ID" value="KAH9413777.1"/>
    <property type="molecule type" value="Genomic_DNA"/>
</dbReference>
<feature type="region of interest" description="Disordered" evidence="3">
    <location>
        <begin position="1"/>
        <end position="49"/>
    </location>
</feature>
<sequence>MSSTSKNKSSNVGHSNDVSGSSSSSSSSSHHVHGHHHHHHHGNSSSSNNVETINLLVDNTTFVVNPEIFSSKKDTMLYRMFFSSPSIAKPNEKGQYVIEGFSATVFGAILVRFFKNGIIKCPPSVSVSELHEACDYFLIPFDASTIKCHNLRGLLHEISNEGAKEQFENFLYEKILPEMVNAAKRGDRECHIVILLDDDNVDWDEEYPPQTGEEYSQIIYSTPMYRFFKYIENRDVSKQVLKDRGLKKIRLGIEGFPTHKEKIRRRTGDRRPEVIYNYIQRPFIRMSWEMEEAKSRHVDFQCVRSKSITNLSLD</sequence>
<dbReference type="Pfam" id="PF16017">
    <property type="entry name" value="BTB_3"/>
    <property type="match status" value="1"/>
</dbReference>
<comment type="subcellular location">
    <subcellularLocation>
        <location evidence="1">Cytoplasm</location>
    </subcellularLocation>
</comment>
<feature type="compositionally biased region" description="Basic residues" evidence="3">
    <location>
        <begin position="30"/>
        <end position="42"/>
    </location>
</feature>
<feature type="domain" description="BTBD10/KCTD20 BTB/POZ" evidence="4">
    <location>
        <begin position="53"/>
        <end position="155"/>
    </location>
</feature>
<dbReference type="PANTHER" id="PTHR21637">
    <property type="entry name" value="BTB/POZ DOMAIN-CONTAINING PROTEIN 10-RELATED"/>
    <property type="match status" value="1"/>
</dbReference>
<reference evidence="5 6" key="2">
    <citation type="journal article" date="2022" name="Mol. Biol. Evol.">
        <title>Comparative Genomics Reveals Insights into the Divergent Evolution of Astigmatic Mites and Household Pest Adaptations.</title>
        <authorList>
            <person name="Xiong Q."/>
            <person name="Wan A.T."/>
            <person name="Liu X."/>
            <person name="Fung C.S."/>
            <person name="Xiao X."/>
            <person name="Malainual N."/>
            <person name="Hou J."/>
            <person name="Wang L."/>
            <person name="Wang M."/>
            <person name="Yang K.Y."/>
            <person name="Cui Y."/>
            <person name="Leung E.L."/>
            <person name="Nong W."/>
            <person name="Shin S.K."/>
            <person name="Au S.W."/>
            <person name="Jeong K.Y."/>
            <person name="Chew F.T."/>
            <person name="Hui J.H."/>
            <person name="Leung T.F."/>
            <person name="Tungtrongchitr A."/>
            <person name="Zhong N."/>
            <person name="Liu Z."/>
            <person name="Tsui S.K."/>
        </authorList>
    </citation>
    <scope>NUCLEOTIDE SEQUENCE [LARGE SCALE GENOMIC DNA]</scope>
    <source>
        <strain evidence="5">Derp</strain>
    </source>
</reference>
<organism evidence="5 6">
    <name type="scientific">Dermatophagoides pteronyssinus</name>
    <name type="common">European house dust mite</name>
    <dbReference type="NCBI Taxonomy" id="6956"/>
    <lineage>
        <taxon>Eukaryota</taxon>
        <taxon>Metazoa</taxon>
        <taxon>Ecdysozoa</taxon>
        <taxon>Arthropoda</taxon>
        <taxon>Chelicerata</taxon>
        <taxon>Arachnida</taxon>
        <taxon>Acari</taxon>
        <taxon>Acariformes</taxon>
        <taxon>Sarcoptiformes</taxon>
        <taxon>Astigmata</taxon>
        <taxon>Psoroptidia</taxon>
        <taxon>Analgoidea</taxon>
        <taxon>Pyroglyphidae</taxon>
        <taxon>Dermatophagoidinae</taxon>
        <taxon>Dermatophagoides</taxon>
    </lineage>
</organism>
<dbReference type="InterPro" id="IPR011333">
    <property type="entry name" value="SKP1/BTB/POZ_sf"/>
</dbReference>
<dbReference type="PANTHER" id="PTHR21637:SF0">
    <property type="entry name" value="AT10158P"/>
    <property type="match status" value="1"/>
</dbReference>
<reference evidence="5 6" key="1">
    <citation type="journal article" date="2018" name="J. Allergy Clin. Immunol.">
        <title>High-quality assembly of Dermatophagoides pteronyssinus genome and transcriptome reveals a wide range of novel allergens.</title>
        <authorList>
            <person name="Liu X.Y."/>
            <person name="Yang K.Y."/>
            <person name="Wang M.Q."/>
            <person name="Kwok J.S."/>
            <person name="Zeng X."/>
            <person name="Yang Z."/>
            <person name="Xiao X.J."/>
            <person name="Lau C.P."/>
            <person name="Li Y."/>
            <person name="Huang Z.M."/>
            <person name="Ba J.G."/>
            <person name="Yim A.K."/>
            <person name="Ouyang C.Y."/>
            <person name="Ngai S.M."/>
            <person name="Chan T.F."/>
            <person name="Leung E.L."/>
            <person name="Liu L."/>
            <person name="Liu Z.G."/>
            <person name="Tsui S.K."/>
        </authorList>
    </citation>
    <scope>NUCLEOTIDE SEQUENCE [LARGE SCALE GENOMIC DNA]</scope>
    <source>
        <strain evidence="5">Derp</strain>
    </source>
</reference>
<gene>
    <name evidence="5" type="primary">BTBD10</name>
    <name evidence="5" type="ORF">DERP_012111</name>
</gene>
<comment type="caution">
    <text evidence="5">The sequence shown here is derived from an EMBL/GenBank/DDBJ whole genome shotgun (WGS) entry which is preliminary data.</text>
</comment>
<evidence type="ECO:0000256" key="3">
    <source>
        <dbReference type="SAM" id="MobiDB-lite"/>
    </source>
</evidence>
<evidence type="ECO:0000256" key="1">
    <source>
        <dbReference type="ARBA" id="ARBA00004496"/>
    </source>
</evidence>
<name>A0ABQ8IU47_DERPT</name>
<keyword evidence="6" id="KW-1185">Reference proteome</keyword>
<dbReference type="SUPFAM" id="SSF54695">
    <property type="entry name" value="POZ domain"/>
    <property type="match status" value="1"/>
</dbReference>
<evidence type="ECO:0000313" key="5">
    <source>
        <dbReference type="EMBL" id="KAH9413777.1"/>
    </source>
</evidence>
<dbReference type="Proteomes" id="UP000887458">
    <property type="component" value="Unassembled WGS sequence"/>
</dbReference>
<evidence type="ECO:0000313" key="6">
    <source>
        <dbReference type="Proteomes" id="UP000887458"/>
    </source>
</evidence>
<feature type="compositionally biased region" description="Low complexity" evidence="3">
    <location>
        <begin position="9"/>
        <end position="29"/>
    </location>
</feature>
<accession>A0ABQ8IU47</accession>